<accession>A0ABR9R2F8</accession>
<dbReference type="SUPFAM" id="SSF51735">
    <property type="entry name" value="NAD(P)-binding Rossmann-fold domains"/>
    <property type="match status" value="1"/>
</dbReference>
<dbReference type="RefSeq" id="WP_193500617.1">
    <property type="nucleotide sequence ID" value="NZ_JADCKC010000002.1"/>
</dbReference>
<dbReference type="InterPro" id="IPR011128">
    <property type="entry name" value="G3P_DH_NAD-dep_N"/>
</dbReference>
<comment type="catalytic activity">
    <reaction evidence="9 11">
        <text>sn-glycerol 3-phosphate + NADP(+) = dihydroxyacetone phosphate + NADPH + H(+)</text>
        <dbReference type="Rhea" id="RHEA:11096"/>
        <dbReference type="ChEBI" id="CHEBI:15378"/>
        <dbReference type="ChEBI" id="CHEBI:57597"/>
        <dbReference type="ChEBI" id="CHEBI:57642"/>
        <dbReference type="ChEBI" id="CHEBI:57783"/>
        <dbReference type="ChEBI" id="CHEBI:58349"/>
        <dbReference type="EC" id="1.1.1.94"/>
    </reaction>
</comment>
<comment type="caution">
    <text evidence="9">Lacks conserved residue(s) required for the propagation of feature annotation.</text>
</comment>
<organism evidence="14 15">
    <name type="scientific">Gemmiger gallinarum</name>
    <dbReference type="NCBI Taxonomy" id="2779354"/>
    <lineage>
        <taxon>Bacteria</taxon>
        <taxon>Bacillati</taxon>
        <taxon>Bacillota</taxon>
        <taxon>Clostridia</taxon>
        <taxon>Eubacteriales</taxon>
        <taxon>Gemmiger</taxon>
    </lineage>
</organism>
<dbReference type="EC" id="1.1.1.94" evidence="9"/>
<feature type="binding site" evidence="9">
    <location>
        <position position="194"/>
    </location>
    <ligand>
        <name>sn-glycerol 3-phosphate</name>
        <dbReference type="ChEBI" id="CHEBI:57597"/>
    </ligand>
</feature>
<evidence type="ECO:0000259" key="12">
    <source>
        <dbReference type="Pfam" id="PF01210"/>
    </source>
</evidence>
<keyword evidence="7 9" id="KW-0594">Phospholipid biosynthesis</keyword>
<dbReference type="HAMAP" id="MF_00394">
    <property type="entry name" value="NAD_Glyc3P_dehydrog"/>
    <property type="match status" value="1"/>
</dbReference>
<dbReference type="Pfam" id="PF01210">
    <property type="entry name" value="NAD_Gly3P_dh_N"/>
    <property type="match status" value="1"/>
</dbReference>
<dbReference type="InterPro" id="IPR006168">
    <property type="entry name" value="G3P_DH_NAD-dep"/>
</dbReference>
<evidence type="ECO:0000313" key="15">
    <source>
        <dbReference type="Proteomes" id="UP000768567"/>
    </source>
</evidence>
<dbReference type="Gene3D" id="1.10.1040.10">
    <property type="entry name" value="N-(1-d-carboxylethyl)-l-norvaline Dehydrogenase, domain 2"/>
    <property type="match status" value="1"/>
</dbReference>
<evidence type="ECO:0000256" key="5">
    <source>
        <dbReference type="ARBA" id="ARBA00023027"/>
    </source>
</evidence>
<feature type="domain" description="Glycerol-3-phosphate dehydrogenase NAD-dependent C-terminal" evidence="13">
    <location>
        <begin position="183"/>
        <end position="323"/>
    </location>
</feature>
<feature type="binding site" evidence="9">
    <location>
        <position position="258"/>
    </location>
    <ligand>
        <name>sn-glycerol 3-phosphate</name>
        <dbReference type="ChEBI" id="CHEBI:57597"/>
    </ligand>
</feature>
<feature type="binding site" evidence="9">
    <location>
        <position position="259"/>
    </location>
    <ligand>
        <name>sn-glycerol 3-phosphate</name>
        <dbReference type="ChEBI" id="CHEBI:57597"/>
    </ligand>
</feature>
<dbReference type="InterPro" id="IPR036291">
    <property type="entry name" value="NAD(P)-bd_dom_sf"/>
</dbReference>
<dbReference type="PROSITE" id="PS00957">
    <property type="entry name" value="NAD_G3PDH"/>
    <property type="match status" value="1"/>
</dbReference>
<comment type="caution">
    <text evidence="14">The sequence shown here is derived from an EMBL/GenBank/DDBJ whole genome shotgun (WGS) entry which is preliminary data.</text>
</comment>
<feature type="binding site" evidence="9">
    <location>
        <position position="11"/>
    </location>
    <ligand>
        <name>NADPH</name>
        <dbReference type="ChEBI" id="CHEBI:57783"/>
    </ligand>
</feature>
<comment type="catalytic activity">
    <reaction evidence="9">
        <text>sn-glycerol 3-phosphate + NAD(+) = dihydroxyacetone phosphate + NADH + H(+)</text>
        <dbReference type="Rhea" id="RHEA:11092"/>
        <dbReference type="ChEBI" id="CHEBI:15378"/>
        <dbReference type="ChEBI" id="CHEBI:57540"/>
        <dbReference type="ChEBI" id="CHEBI:57597"/>
        <dbReference type="ChEBI" id="CHEBI:57642"/>
        <dbReference type="ChEBI" id="CHEBI:57945"/>
        <dbReference type="EC" id="1.1.1.94"/>
    </reaction>
</comment>
<feature type="binding site" evidence="9">
    <location>
        <position position="139"/>
    </location>
    <ligand>
        <name>sn-glycerol 3-phosphate</name>
        <dbReference type="ChEBI" id="CHEBI:57597"/>
    </ligand>
</feature>
<evidence type="ECO:0000259" key="13">
    <source>
        <dbReference type="Pfam" id="PF07479"/>
    </source>
</evidence>
<feature type="binding site" evidence="9">
    <location>
        <position position="282"/>
    </location>
    <ligand>
        <name>NADPH</name>
        <dbReference type="ChEBI" id="CHEBI:57783"/>
    </ligand>
</feature>
<keyword evidence="9" id="KW-0963">Cytoplasm</keyword>
<feature type="binding site" evidence="9">
    <location>
        <position position="12"/>
    </location>
    <ligand>
        <name>NADPH</name>
        <dbReference type="ChEBI" id="CHEBI:57783"/>
    </ligand>
</feature>
<keyword evidence="9" id="KW-0547">Nucleotide-binding</keyword>
<keyword evidence="8 9" id="KW-1208">Phospholipid metabolism</keyword>
<dbReference type="InterPro" id="IPR006109">
    <property type="entry name" value="G3P_DH_NAD-dep_C"/>
</dbReference>
<protein>
    <recommendedName>
        <fullName evidence="9">Glycerol-3-phosphate dehydrogenase [NAD(P)+]</fullName>
        <ecNumber evidence="9">1.1.1.94</ecNumber>
    </recommendedName>
    <alternativeName>
        <fullName evidence="9">NAD(P)(+)-dependent glycerol-3-phosphate dehydrogenase</fullName>
    </alternativeName>
    <alternativeName>
        <fullName evidence="9">NAD(P)H-dependent dihydroxyacetone-phosphate reductase</fullName>
    </alternativeName>
</protein>
<comment type="function">
    <text evidence="9">Catalyzes the reduction of the glycolytic intermediate dihydroxyacetone phosphate (DHAP) to sn-glycerol 3-phosphate (G3P), the key precursor for phospholipid synthesis.</text>
</comment>
<dbReference type="PRINTS" id="PR00077">
    <property type="entry name" value="GPDHDRGNASE"/>
</dbReference>
<evidence type="ECO:0000256" key="9">
    <source>
        <dbReference type="HAMAP-Rule" id="MF_00394"/>
    </source>
</evidence>
<evidence type="ECO:0000256" key="7">
    <source>
        <dbReference type="ARBA" id="ARBA00023209"/>
    </source>
</evidence>
<dbReference type="InterPro" id="IPR013328">
    <property type="entry name" value="6PGD_dom2"/>
</dbReference>
<dbReference type="EMBL" id="JADCKC010000002">
    <property type="protein sequence ID" value="MBE5037324.1"/>
    <property type="molecule type" value="Genomic_DNA"/>
</dbReference>
<evidence type="ECO:0000256" key="1">
    <source>
        <dbReference type="ARBA" id="ARBA00011009"/>
    </source>
</evidence>
<evidence type="ECO:0000256" key="4">
    <source>
        <dbReference type="ARBA" id="ARBA00023002"/>
    </source>
</evidence>
<dbReference type="SUPFAM" id="SSF48179">
    <property type="entry name" value="6-phosphogluconate dehydrogenase C-terminal domain-like"/>
    <property type="match status" value="1"/>
</dbReference>
<feature type="binding site" evidence="9">
    <location>
        <position position="258"/>
    </location>
    <ligand>
        <name>NADPH</name>
        <dbReference type="ChEBI" id="CHEBI:57783"/>
    </ligand>
</feature>
<comment type="pathway">
    <text evidence="9">Membrane lipid metabolism; glycerophospholipid metabolism.</text>
</comment>
<dbReference type="NCBIfam" id="NF000940">
    <property type="entry name" value="PRK00094.1-2"/>
    <property type="match status" value="1"/>
</dbReference>
<feature type="binding site" evidence="9">
    <location>
        <position position="143"/>
    </location>
    <ligand>
        <name>NADPH</name>
        <dbReference type="ChEBI" id="CHEBI:57783"/>
    </ligand>
</feature>
<dbReference type="Pfam" id="PF07479">
    <property type="entry name" value="NAD_Gly3P_dh_C"/>
    <property type="match status" value="1"/>
</dbReference>
<keyword evidence="5 9" id="KW-0520">NAD</keyword>
<evidence type="ECO:0000256" key="10">
    <source>
        <dbReference type="RuleBase" id="RU000437"/>
    </source>
</evidence>
<feature type="binding site" evidence="9">
    <location>
        <position position="247"/>
    </location>
    <ligand>
        <name>sn-glycerol 3-phosphate</name>
        <dbReference type="ChEBI" id="CHEBI:57597"/>
    </ligand>
</feature>
<evidence type="ECO:0000256" key="8">
    <source>
        <dbReference type="ARBA" id="ARBA00023264"/>
    </source>
</evidence>
<feature type="active site" description="Proton acceptor" evidence="9">
    <location>
        <position position="194"/>
    </location>
</feature>
<evidence type="ECO:0000313" key="14">
    <source>
        <dbReference type="EMBL" id="MBE5037324.1"/>
    </source>
</evidence>
<evidence type="ECO:0000256" key="3">
    <source>
        <dbReference type="ARBA" id="ARBA00022857"/>
    </source>
</evidence>
<comment type="subcellular location">
    <subcellularLocation>
        <location evidence="9">Cytoplasm</location>
    </subcellularLocation>
</comment>
<feature type="binding site" evidence="9">
    <location>
        <position position="284"/>
    </location>
    <ligand>
        <name>NADPH</name>
        <dbReference type="ChEBI" id="CHEBI:57783"/>
    </ligand>
</feature>
<proteinExistence type="inferred from homology"/>
<feature type="binding site" evidence="9">
    <location>
        <position position="257"/>
    </location>
    <ligand>
        <name>sn-glycerol 3-phosphate</name>
        <dbReference type="ChEBI" id="CHEBI:57597"/>
    </ligand>
</feature>
<keyword evidence="6 9" id="KW-0443">Lipid metabolism</keyword>
<keyword evidence="15" id="KW-1185">Reference proteome</keyword>
<comment type="similarity">
    <text evidence="1 9 10">Belongs to the NAD-dependent glycerol-3-phosphate dehydrogenase family.</text>
</comment>
<gene>
    <name evidence="9" type="primary">gpsA</name>
    <name evidence="14" type="ORF">INF35_05980</name>
</gene>
<dbReference type="NCBIfam" id="NF000942">
    <property type="entry name" value="PRK00094.1-4"/>
    <property type="match status" value="1"/>
</dbReference>
<dbReference type="Gene3D" id="3.40.50.720">
    <property type="entry name" value="NAD(P)-binding Rossmann-like Domain"/>
    <property type="match status" value="1"/>
</dbReference>
<dbReference type="PANTHER" id="PTHR11728:SF1">
    <property type="entry name" value="GLYCEROL-3-PHOSPHATE DEHYDROGENASE [NAD(+)] 2, CHLOROPLASTIC"/>
    <property type="match status" value="1"/>
</dbReference>
<evidence type="ECO:0000256" key="11">
    <source>
        <dbReference type="RuleBase" id="RU000439"/>
    </source>
</evidence>
<keyword evidence="3 9" id="KW-0521">NADP</keyword>
<dbReference type="InterPro" id="IPR008927">
    <property type="entry name" value="6-PGluconate_DH-like_C_sf"/>
</dbReference>
<sequence>MTKVGVLGAGTWGIALARMLAVNGKDVTVWSALPEELKNLRATRRHPNLPGMELPESMHYTADLAELCVNKDLLLFAVPSVFVRSTAKKAAQYIVDGQLIVDVAKGMEEKTLMSMSEVIEDELKNVPGHEHCRVVALSGPTHAEEVARDLPTLIVAAAKAEQDAKEVQKIFNNQNFRVYTNTDRLGTELGGAIKNVIALSVGIAMGLGYGDNAKAALITRGNAELSRLGMAMGCRAETFAGLSGMGDLIVTCTSMHSRNLHAGMLIGHGMSAEDAKAEVGQVVEGINALPAAKRLEKKYKVEMPIVDVVDAILSGKLAARDAVASLMGRNLKKE</sequence>
<evidence type="ECO:0000256" key="2">
    <source>
        <dbReference type="ARBA" id="ARBA00022516"/>
    </source>
</evidence>
<feature type="binding site" evidence="9">
    <location>
        <position position="105"/>
    </location>
    <ligand>
        <name>NADPH</name>
        <dbReference type="ChEBI" id="CHEBI:57783"/>
    </ligand>
</feature>
<feature type="domain" description="Glycerol-3-phosphate dehydrogenase NAD-dependent N-terminal" evidence="12">
    <location>
        <begin position="3"/>
        <end position="162"/>
    </location>
</feature>
<keyword evidence="4 9" id="KW-0560">Oxidoreductase</keyword>
<dbReference type="PIRSF" id="PIRSF000114">
    <property type="entry name" value="Glycerol-3-P_dh"/>
    <property type="match status" value="1"/>
</dbReference>
<evidence type="ECO:0000256" key="6">
    <source>
        <dbReference type="ARBA" id="ARBA00023098"/>
    </source>
</evidence>
<keyword evidence="2 9" id="KW-0444">Lipid biosynthesis</keyword>
<feature type="binding site" evidence="9">
    <location>
        <position position="105"/>
    </location>
    <ligand>
        <name>sn-glycerol 3-phosphate</name>
        <dbReference type="ChEBI" id="CHEBI:57597"/>
    </ligand>
</feature>
<reference evidence="14 15" key="1">
    <citation type="submission" date="2020-10" db="EMBL/GenBank/DDBJ databases">
        <title>ChiBAC.</title>
        <authorList>
            <person name="Zenner C."/>
            <person name="Hitch T.C.A."/>
            <person name="Clavel T."/>
        </authorList>
    </citation>
    <scope>NUCLEOTIDE SEQUENCE [LARGE SCALE GENOMIC DNA]</scope>
    <source>
        <strain evidence="14 15">DSM 109015</strain>
    </source>
</reference>
<feature type="binding site" evidence="9">
    <location>
        <position position="141"/>
    </location>
    <ligand>
        <name>sn-glycerol 3-phosphate</name>
        <dbReference type="ChEBI" id="CHEBI:57597"/>
    </ligand>
</feature>
<name>A0ABR9R2F8_9FIRM</name>
<dbReference type="Proteomes" id="UP000768567">
    <property type="component" value="Unassembled WGS sequence"/>
</dbReference>
<dbReference type="PANTHER" id="PTHR11728">
    <property type="entry name" value="GLYCEROL-3-PHOSPHATE DEHYDROGENASE"/>
    <property type="match status" value="1"/>
</dbReference>